<evidence type="ECO:0000256" key="12">
    <source>
        <dbReference type="ARBA" id="ARBA00046271"/>
    </source>
</evidence>
<dbReference type="GO" id="GO:1990429">
    <property type="term" value="C:peroxisomal importomer complex"/>
    <property type="evidence" value="ECO:0007669"/>
    <property type="project" value="TreeGrafter"/>
</dbReference>
<dbReference type="PRINTS" id="PR00452">
    <property type="entry name" value="SH3DOMAIN"/>
</dbReference>
<evidence type="ECO:0000256" key="9">
    <source>
        <dbReference type="ARBA" id="ARBA00023140"/>
    </source>
</evidence>
<dbReference type="SMART" id="SM00326">
    <property type="entry name" value="SH3"/>
    <property type="match status" value="1"/>
</dbReference>
<keyword evidence="8" id="KW-0472">Membrane</keyword>
<dbReference type="InterPro" id="IPR036028">
    <property type="entry name" value="SH3-like_dom_sf"/>
</dbReference>
<keyword evidence="7" id="KW-0811">Translocation</keyword>
<organism evidence="15 16">
    <name type="scientific">Daphnia galeata</name>
    <dbReference type="NCBI Taxonomy" id="27404"/>
    <lineage>
        <taxon>Eukaryota</taxon>
        <taxon>Metazoa</taxon>
        <taxon>Ecdysozoa</taxon>
        <taxon>Arthropoda</taxon>
        <taxon>Crustacea</taxon>
        <taxon>Branchiopoda</taxon>
        <taxon>Diplostraca</taxon>
        <taxon>Cladocera</taxon>
        <taxon>Anomopoda</taxon>
        <taxon>Daphniidae</taxon>
        <taxon>Daphnia</taxon>
    </lineage>
</organism>
<evidence type="ECO:0000256" key="8">
    <source>
        <dbReference type="ARBA" id="ARBA00023136"/>
    </source>
</evidence>
<dbReference type="FunFam" id="2.30.30.40:FF:000109">
    <property type="entry name" value="Peroxisomal biogenesis factor 13"/>
    <property type="match status" value="1"/>
</dbReference>
<keyword evidence="6" id="KW-1133">Transmembrane helix</keyword>
<evidence type="ECO:0000256" key="11">
    <source>
        <dbReference type="ARBA" id="ARBA00034535"/>
    </source>
</evidence>
<dbReference type="Proteomes" id="UP000789390">
    <property type="component" value="Unassembled WGS sequence"/>
</dbReference>
<evidence type="ECO:0000256" key="7">
    <source>
        <dbReference type="ARBA" id="ARBA00023010"/>
    </source>
</evidence>
<dbReference type="InterPro" id="IPR007223">
    <property type="entry name" value="Peroxin-13_N"/>
</dbReference>
<dbReference type="EMBL" id="CAKKLH010000316">
    <property type="protein sequence ID" value="CAH0111769.1"/>
    <property type="molecule type" value="Genomic_DNA"/>
</dbReference>
<keyword evidence="16" id="KW-1185">Reference proteome</keyword>
<evidence type="ECO:0000256" key="2">
    <source>
        <dbReference type="ARBA" id="ARBA00022443"/>
    </source>
</evidence>
<evidence type="ECO:0000256" key="3">
    <source>
        <dbReference type="ARBA" id="ARBA00022448"/>
    </source>
</evidence>
<evidence type="ECO:0000256" key="1">
    <source>
        <dbReference type="ARBA" id="ARBA00006033"/>
    </source>
</evidence>
<sequence length="365" mass="38915">MAAPLKPWERAGVNSRAFGGDSFGNTLPTPIVSGGGGSALTATGSGAPPLPPRVPGANPVNNDYGAVSSYSPYRTGISSYSSPYGYSSGYGGGYSSGLSSGYGTSYGGYGNSYGGYGSYNSYGRSYGGTSDNRFISMAEESSQPAFQSLESIVHAFGSISMMLDSTLNAVYSSFRAVLGMADQFSRMRTHLSKVFSALAIFRTAKWALHKLFYIFGLRRDNPINTAWSSAISNSDTLSTAGLLTEADIKKSRSSWPITLFLAIIISAPYFIWRIISSLDTAPDGIGKSWADGLGEYYTAQADYDFNAGNEQELSFRAGQTLRLAPRSLQPRVKGWMLAGTDSKHTGLVPANYIKILAKHESSAPK</sequence>
<keyword evidence="2 13" id="KW-0728">SH3 domain</keyword>
<dbReference type="GO" id="GO:0016560">
    <property type="term" value="P:protein import into peroxisome matrix, docking"/>
    <property type="evidence" value="ECO:0007669"/>
    <property type="project" value="InterPro"/>
</dbReference>
<dbReference type="Pfam" id="PF14604">
    <property type="entry name" value="SH3_9"/>
    <property type="match status" value="1"/>
</dbReference>
<accession>A0A8J2WMG5</accession>
<keyword evidence="9" id="KW-0576">Peroxisome</keyword>
<evidence type="ECO:0000256" key="13">
    <source>
        <dbReference type="PROSITE-ProRule" id="PRU00192"/>
    </source>
</evidence>
<keyword evidence="3" id="KW-0813">Transport</keyword>
<evidence type="ECO:0000256" key="5">
    <source>
        <dbReference type="ARBA" id="ARBA00022927"/>
    </source>
</evidence>
<evidence type="ECO:0000259" key="14">
    <source>
        <dbReference type="PROSITE" id="PS50002"/>
    </source>
</evidence>
<evidence type="ECO:0000256" key="6">
    <source>
        <dbReference type="ARBA" id="ARBA00022989"/>
    </source>
</evidence>
<proteinExistence type="inferred from homology"/>
<protein>
    <recommendedName>
        <fullName evidence="11">Peroxisomal membrane protein PEX13</fullName>
    </recommendedName>
    <alternativeName>
        <fullName evidence="10">Peroxin-13</fullName>
    </alternativeName>
</protein>
<dbReference type="GO" id="GO:0005778">
    <property type="term" value="C:peroxisomal membrane"/>
    <property type="evidence" value="ECO:0007669"/>
    <property type="project" value="UniProtKB-SubCell"/>
</dbReference>
<evidence type="ECO:0000313" key="16">
    <source>
        <dbReference type="Proteomes" id="UP000789390"/>
    </source>
</evidence>
<gene>
    <name evidence="15" type="ORF">DGAL_LOCUS15423</name>
</gene>
<name>A0A8J2WMG5_9CRUS</name>
<comment type="subcellular location">
    <subcellularLocation>
        <location evidence="12">Peroxisome membrane</location>
    </subcellularLocation>
</comment>
<evidence type="ECO:0000256" key="4">
    <source>
        <dbReference type="ARBA" id="ARBA00022692"/>
    </source>
</evidence>
<feature type="domain" description="SH3" evidence="14">
    <location>
        <begin position="294"/>
        <end position="358"/>
    </location>
</feature>
<keyword evidence="4" id="KW-0812">Transmembrane</keyword>
<evidence type="ECO:0000313" key="15">
    <source>
        <dbReference type="EMBL" id="CAH0111769.1"/>
    </source>
</evidence>
<dbReference type="OrthoDB" id="10037838at2759"/>
<reference evidence="15" key="1">
    <citation type="submission" date="2021-11" db="EMBL/GenBank/DDBJ databases">
        <authorList>
            <person name="Schell T."/>
        </authorList>
    </citation>
    <scope>NUCLEOTIDE SEQUENCE</scope>
    <source>
        <strain evidence="15">M5</strain>
    </source>
</reference>
<dbReference type="InterPro" id="IPR001452">
    <property type="entry name" value="SH3_domain"/>
</dbReference>
<dbReference type="PANTHER" id="PTHR19332">
    <property type="entry name" value="PEROXISOMAL MEMBRANE PROTEIN PEX13"/>
    <property type="match status" value="1"/>
</dbReference>
<dbReference type="Gene3D" id="2.30.30.40">
    <property type="entry name" value="SH3 Domains"/>
    <property type="match status" value="1"/>
</dbReference>
<comment type="similarity">
    <text evidence="1">Belongs to the peroxin-13 family.</text>
</comment>
<dbReference type="AlphaFoldDB" id="A0A8J2WMG5"/>
<comment type="caution">
    <text evidence="15">The sequence shown here is derived from an EMBL/GenBank/DDBJ whole genome shotgun (WGS) entry which is preliminary data.</text>
</comment>
<dbReference type="SUPFAM" id="SSF50044">
    <property type="entry name" value="SH3-domain"/>
    <property type="match status" value="1"/>
</dbReference>
<dbReference type="CDD" id="cd11864">
    <property type="entry name" value="SH3_PEX13_eumet"/>
    <property type="match status" value="1"/>
</dbReference>
<dbReference type="Pfam" id="PF04088">
    <property type="entry name" value="Peroxin-13_N"/>
    <property type="match status" value="1"/>
</dbReference>
<keyword evidence="5" id="KW-0653">Protein transport</keyword>
<dbReference type="InterPro" id="IPR035463">
    <property type="entry name" value="Pex13"/>
</dbReference>
<dbReference type="PANTHER" id="PTHR19332:SF1">
    <property type="entry name" value="PEROXISOMAL MEMBRANE PROTEIN PEX13"/>
    <property type="match status" value="1"/>
</dbReference>
<dbReference type="PROSITE" id="PS50002">
    <property type="entry name" value="SH3"/>
    <property type="match status" value="1"/>
</dbReference>
<evidence type="ECO:0000256" key="10">
    <source>
        <dbReference type="ARBA" id="ARBA00029693"/>
    </source>
</evidence>